<proteinExistence type="predicted"/>
<keyword evidence="4" id="KW-1185">Reference proteome</keyword>
<evidence type="ECO:0000259" key="2">
    <source>
        <dbReference type="Pfam" id="PF03787"/>
    </source>
</evidence>
<dbReference type="InterPro" id="IPR013410">
    <property type="entry name" value="CRISPR-assoc_RAMP_Cmr4"/>
</dbReference>
<dbReference type="GO" id="GO:0051607">
    <property type="term" value="P:defense response to virus"/>
    <property type="evidence" value="ECO:0007669"/>
    <property type="project" value="UniProtKB-KW"/>
</dbReference>
<dbReference type="AlphaFoldDB" id="A0A2A6RP37"/>
<dbReference type="OrthoDB" id="9789361at2"/>
<dbReference type="Pfam" id="PF03787">
    <property type="entry name" value="RAMPs"/>
    <property type="match status" value="1"/>
</dbReference>
<gene>
    <name evidence="3" type="primary">cmr4</name>
    <name evidence="3" type="ORF">CJ255_02550</name>
</gene>
<keyword evidence="1" id="KW-0051">Antiviral defense</keyword>
<dbReference type="Proteomes" id="UP000220527">
    <property type="component" value="Unassembled WGS sequence"/>
</dbReference>
<dbReference type="EMBL" id="NQWI01000006">
    <property type="protein sequence ID" value="PDW04676.1"/>
    <property type="molecule type" value="Genomic_DNA"/>
</dbReference>
<reference evidence="4" key="1">
    <citation type="submission" date="2017-08" db="EMBL/GenBank/DDBJ databases">
        <authorList>
            <person name="Grouzdev D.S."/>
            <person name="Gaisin V.A."/>
            <person name="Rysina M.S."/>
            <person name="Gorlenko V.M."/>
        </authorList>
    </citation>
    <scope>NUCLEOTIDE SEQUENCE [LARGE SCALE GENOMIC DNA]</scope>
    <source>
        <strain evidence="4">Kir15-3F</strain>
    </source>
</reference>
<dbReference type="PANTHER" id="PTHR36700">
    <property type="entry name" value="CRISPR SYSTEM CMR SUBUNIT CMR4"/>
    <property type="match status" value="1"/>
</dbReference>
<evidence type="ECO:0000313" key="3">
    <source>
        <dbReference type="EMBL" id="PDW04676.1"/>
    </source>
</evidence>
<dbReference type="NCBIfam" id="TIGR02580">
    <property type="entry name" value="cas_RAMP_Cmr4"/>
    <property type="match status" value="1"/>
</dbReference>
<sequence>MSTRLLFVHALSPLHAGTGQGVGVIDLPIAREKATGLPYLPGSSLKGTLRDTSGIADEQRQLMFGLETTGSEDHASSVRFSDQRLLLMPVRSLAGTFAWVTSPYVLRRFARDARDAGVADVPTEAPEPTTQPKSEQAIVCDESSQLVVSGTDLVVLEDLDLAVKPSPEASIWAEWLAPKLFPDTLPDAAYWQGALKARLCIVRDDILDFLLNTATEVVARVRLEDERKTVIKGGLWYEEALPTETILAGLVVAAPVTNKHNQRLTAETISANLERLTQHALQFGGKASVGRGLCRVQLL</sequence>
<feature type="domain" description="CRISPR type III-associated protein" evidence="2">
    <location>
        <begin position="9"/>
        <end position="294"/>
    </location>
</feature>
<dbReference type="InterPro" id="IPR005537">
    <property type="entry name" value="RAMP_III_fam"/>
</dbReference>
<name>A0A2A6RP37_9CHLR</name>
<organism evidence="3 4">
    <name type="scientific">Candidatus Viridilinea mediisalina</name>
    <dbReference type="NCBI Taxonomy" id="2024553"/>
    <lineage>
        <taxon>Bacteria</taxon>
        <taxon>Bacillati</taxon>
        <taxon>Chloroflexota</taxon>
        <taxon>Chloroflexia</taxon>
        <taxon>Chloroflexales</taxon>
        <taxon>Chloroflexineae</taxon>
        <taxon>Oscillochloridaceae</taxon>
        <taxon>Candidatus Viridilinea</taxon>
    </lineage>
</organism>
<dbReference type="PANTHER" id="PTHR36700:SF1">
    <property type="entry name" value="CRISPR SYSTEM CMR SUBUNIT CMR4"/>
    <property type="match status" value="1"/>
</dbReference>
<evidence type="ECO:0000256" key="1">
    <source>
        <dbReference type="ARBA" id="ARBA00023118"/>
    </source>
</evidence>
<accession>A0A2A6RP37</accession>
<protein>
    <submittedName>
        <fullName evidence="3">Type III-B CRISPR module RAMP protein Cmr4</fullName>
    </submittedName>
</protein>
<comment type="caution">
    <text evidence="3">The sequence shown here is derived from an EMBL/GenBank/DDBJ whole genome shotgun (WGS) entry which is preliminary data.</text>
</comment>
<evidence type="ECO:0000313" key="4">
    <source>
        <dbReference type="Proteomes" id="UP000220527"/>
    </source>
</evidence>
<dbReference type="RefSeq" id="WP_097642532.1">
    <property type="nucleotide sequence ID" value="NZ_NQWI01000006.1"/>
</dbReference>